<dbReference type="Pfam" id="PF19952">
    <property type="entry name" value="DUF6414"/>
    <property type="match status" value="1"/>
</dbReference>
<gene>
    <name evidence="1" type="ORF">J5V16_12845</name>
</gene>
<dbReference type="InterPro" id="IPR045633">
    <property type="entry name" value="DUF6414"/>
</dbReference>
<dbReference type="RefSeq" id="WP_208496681.1">
    <property type="nucleotide sequence ID" value="NZ_JAGFNP010000006.1"/>
</dbReference>
<organism evidence="1 2">
    <name type="scientific">Glycomyces niveus</name>
    <dbReference type="NCBI Taxonomy" id="2820287"/>
    <lineage>
        <taxon>Bacteria</taxon>
        <taxon>Bacillati</taxon>
        <taxon>Actinomycetota</taxon>
        <taxon>Actinomycetes</taxon>
        <taxon>Glycomycetales</taxon>
        <taxon>Glycomycetaceae</taxon>
        <taxon>Glycomyces</taxon>
    </lineage>
</organism>
<dbReference type="EMBL" id="JAGFNP010000006">
    <property type="protein sequence ID" value="MBO3733717.1"/>
    <property type="molecule type" value="Genomic_DNA"/>
</dbReference>
<protein>
    <submittedName>
        <fullName evidence="1">Uncharacterized protein</fullName>
    </submittedName>
</protein>
<evidence type="ECO:0000313" key="2">
    <source>
        <dbReference type="Proteomes" id="UP000681341"/>
    </source>
</evidence>
<sequence length="301" mass="32698">MMVESTDEPGEVVPDHIREFAYIDSVRIRALAADLAGGLLSSVHEQETKDGLKIGANALIKAEKTLGASRQSGTTTSRDLDSLYCAAFEEDAVALGFMKDISVEVQDSSIWESGAIGKIAPPFRVIRITAPTFLADHRATIETFSEFAARFAQAGADIFPIEFQKIIQAMGSTLTDAVTVRIEPVSLGLPHHGFFGVLESQYIEHERSAIPIRYGYDPVSWTTIAIVTRYPARESFTADQIVKQMVSMTPQGEQGVDSAQMATLMRLLGKFTAGTGFSEDVVWPGGAITPVAIYRPITKHA</sequence>
<keyword evidence="2" id="KW-1185">Reference proteome</keyword>
<dbReference type="Proteomes" id="UP000681341">
    <property type="component" value="Unassembled WGS sequence"/>
</dbReference>
<reference evidence="1 2" key="1">
    <citation type="submission" date="2021-03" db="EMBL/GenBank/DDBJ databases">
        <title>Glycomyces sp. nov., a novel actinomycete isolated from soil.</title>
        <authorList>
            <person name="Yang X."/>
            <person name="Xu X."/>
        </authorList>
    </citation>
    <scope>NUCLEOTIDE SEQUENCE [LARGE SCALE GENOMIC DNA]</scope>
    <source>
        <strain evidence="1 2">NEAU-S30</strain>
    </source>
</reference>
<comment type="caution">
    <text evidence="1">The sequence shown here is derived from an EMBL/GenBank/DDBJ whole genome shotgun (WGS) entry which is preliminary data.</text>
</comment>
<accession>A0ABS3U4L3</accession>
<evidence type="ECO:0000313" key="1">
    <source>
        <dbReference type="EMBL" id="MBO3733717.1"/>
    </source>
</evidence>
<name>A0ABS3U4L3_9ACTN</name>
<proteinExistence type="predicted"/>